<dbReference type="OrthoDB" id="408120at2759"/>
<gene>
    <name evidence="2" type="ORF">SNEC2469_LOCUS919</name>
</gene>
<keyword evidence="1" id="KW-0732">Signal</keyword>
<evidence type="ECO:0000313" key="2">
    <source>
        <dbReference type="EMBL" id="CAE7186377.1"/>
    </source>
</evidence>
<sequence>MKVSRMMFFGAALLFPVALARRGRFNQSVREIGMVEPHMDELVVDSDAESPQPVKQGMWSRFMSYFKGTYEPDPVISFSGKPYDYTGFFRTSWTALPTSMFHGDLQISGPLYGIIKLLESRELPISCPTLWADNGFHVLLSVTQPPDKVSSALSSAAMKVLTFGHLPSLLSKVLGHNAENAKHALESARGNVTLEQVDALNLVEQGASEEPGANATRTKFQQILHKFHQSKLLVQRVMVEKRIVTLSLGPKIPDLYYNLEMSCTRVSEDGRALVHFSNSRGEKVPVTTPQLAVYILAVA</sequence>
<dbReference type="AlphaFoldDB" id="A0A812J032"/>
<name>A0A812J032_9DINO</name>
<accession>A0A812J032</accession>
<feature type="chain" id="PRO_5032406593" evidence="1">
    <location>
        <begin position="21"/>
        <end position="299"/>
    </location>
</feature>
<dbReference type="Proteomes" id="UP000601435">
    <property type="component" value="Unassembled WGS sequence"/>
</dbReference>
<feature type="signal peptide" evidence="1">
    <location>
        <begin position="1"/>
        <end position="20"/>
    </location>
</feature>
<keyword evidence="3" id="KW-1185">Reference proteome</keyword>
<organism evidence="2 3">
    <name type="scientific">Symbiodinium necroappetens</name>
    <dbReference type="NCBI Taxonomy" id="1628268"/>
    <lineage>
        <taxon>Eukaryota</taxon>
        <taxon>Sar</taxon>
        <taxon>Alveolata</taxon>
        <taxon>Dinophyceae</taxon>
        <taxon>Suessiales</taxon>
        <taxon>Symbiodiniaceae</taxon>
        <taxon>Symbiodinium</taxon>
    </lineage>
</organism>
<dbReference type="EMBL" id="CAJNJA010005240">
    <property type="protein sequence ID" value="CAE7186377.1"/>
    <property type="molecule type" value="Genomic_DNA"/>
</dbReference>
<comment type="caution">
    <text evidence="2">The sequence shown here is derived from an EMBL/GenBank/DDBJ whole genome shotgun (WGS) entry which is preliminary data.</text>
</comment>
<reference evidence="2" key="1">
    <citation type="submission" date="2021-02" db="EMBL/GenBank/DDBJ databases">
        <authorList>
            <person name="Dougan E. K."/>
            <person name="Rhodes N."/>
            <person name="Thang M."/>
            <person name="Chan C."/>
        </authorList>
    </citation>
    <scope>NUCLEOTIDE SEQUENCE</scope>
</reference>
<proteinExistence type="predicted"/>
<evidence type="ECO:0000256" key="1">
    <source>
        <dbReference type="SAM" id="SignalP"/>
    </source>
</evidence>
<evidence type="ECO:0000313" key="3">
    <source>
        <dbReference type="Proteomes" id="UP000601435"/>
    </source>
</evidence>
<protein>
    <submittedName>
        <fullName evidence="2">Uncharacterized protein</fullName>
    </submittedName>
</protein>